<name>A0A942E0L9_9HYPH</name>
<sequence length="210" mass="24247">MERIKLPNGWSAEIHQDEDCERPYQDDDAVRIVVLHGRYIDPAKGNCGSDPDEVARWVKENARDWFVTNLYLYDHSGVAYRAGERNPFSCPWDSGQVGIVALKKSEWGRGKGERNAKRLEYAKSVAEEYGRWANGECYGYVLHDPEGEESDSCWGHIGYDWVCEAAKDAAEAGEKARQRRLKEEQEERRLARQSRTKAYIRNHVPLDRRV</sequence>
<dbReference type="EMBL" id="JAGWCR010000004">
    <property type="protein sequence ID" value="MBS3648821.1"/>
    <property type="molecule type" value="Genomic_DNA"/>
</dbReference>
<evidence type="ECO:0000313" key="1">
    <source>
        <dbReference type="EMBL" id="MBS3648821.1"/>
    </source>
</evidence>
<organism evidence="1 2">
    <name type="scientific">Pseudaminobacter soli</name>
    <name type="common">ex Zhang et al. 2022</name>
    <dbReference type="NCBI Taxonomy" id="2831468"/>
    <lineage>
        <taxon>Bacteria</taxon>
        <taxon>Pseudomonadati</taxon>
        <taxon>Pseudomonadota</taxon>
        <taxon>Alphaproteobacteria</taxon>
        <taxon>Hyphomicrobiales</taxon>
        <taxon>Phyllobacteriaceae</taxon>
        <taxon>Pseudaminobacter</taxon>
    </lineage>
</organism>
<accession>A0A942E0L9</accession>
<dbReference type="AlphaFoldDB" id="A0A942E0L9"/>
<dbReference type="RefSeq" id="WP_188254384.1">
    <property type="nucleotide sequence ID" value="NZ_JABVCF010000004.1"/>
</dbReference>
<comment type="caution">
    <text evidence="1">The sequence shown here is derived from an EMBL/GenBank/DDBJ whole genome shotgun (WGS) entry which is preliminary data.</text>
</comment>
<protein>
    <submittedName>
        <fullName evidence="1">Uncharacterized protein</fullName>
    </submittedName>
</protein>
<gene>
    <name evidence="1" type="ORF">KEU06_09405</name>
</gene>
<dbReference type="Proteomes" id="UP000680348">
    <property type="component" value="Unassembled WGS sequence"/>
</dbReference>
<proteinExistence type="predicted"/>
<evidence type="ECO:0000313" key="2">
    <source>
        <dbReference type="Proteomes" id="UP000680348"/>
    </source>
</evidence>
<keyword evidence="2" id="KW-1185">Reference proteome</keyword>
<reference evidence="1" key="1">
    <citation type="submission" date="2021-04" db="EMBL/GenBank/DDBJ databases">
        <title>Pseudaminobacter soli sp. nov., isolated from paddy soil contaminated by heavy metals.</title>
        <authorList>
            <person name="Zhang K."/>
        </authorList>
    </citation>
    <scope>NUCLEOTIDE SEQUENCE</scope>
    <source>
        <strain evidence="1">19-2017</strain>
    </source>
</reference>